<dbReference type="EMBL" id="JQBX01000006">
    <property type="protein sequence ID" value="KRN94322.1"/>
    <property type="molecule type" value="Genomic_DNA"/>
</dbReference>
<feature type="binding site" evidence="1">
    <location>
        <position position="180"/>
    </location>
    <ligand>
        <name>Zn(2+)</name>
        <dbReference type="ChEBI" id="CHEBI:29105"/>
    </ligand>
</feature>
<name>A0A0R2KXV3_9LACO</name>
<accession>A0A0R2KXV3</accession>
<evidence type="ECO:0000313" key="3">
    <source>
        <dbReference type="Proteomes" id="UP000051859"/>
    </source>
</evidence>
<keyword evidence="1" id="KW-0862">Zinc</keyword>
<dbReference type="GO" id="GO:0008725">
    <property type="term" value="F:DNA-3-methyladenine glycosylase activity"/>
    <property type="evidence" value="ECO:0007669"/>
    <property type="project" value="InterPro"/>
</dbReference>
<dbReference type="InterPro" id="IPR011257">
    <property type="entry name" value="DNA_glycosylase"/>
</dbReference>
<dbReference type="PANTHER" id="PTHR30037:SF4">
    <property type="entry name" value="DNA-3-METHYLADENINE GLYCOSYLASE I"/>
    <property type="match status" value="1"/>
</dbReference>
<reference evidence="2 3" key="1">
    <citation type="journal article" date="2015" name="Genome Announc.">
        <title>Expanding the biotechnology potential of lactobacilli through comparative genomics of 213 strains and associated genera.</title>
        <authorList>
            <person name="Sun Z."/>
            <person name="Harris H.M."/>
            <person name="McCann A."/>
            <person name="Guo C."/>
            <person name="Argimon S."/>
            <person name="Zhang W."/>
            <person name="Yang X."/>
            <person name="Jeffery I.B."/>
            <person name="Cooney J.C."/>
            <person name="Kagawa T.F."/>
            <person name="Liu W."/>
            <person name="Song Y."/>
            <person name="Salvetti E."/>
            <person name="Wrobel A."/>
            <person name="Rasinkangas P."/>
            <person name="Parkhill J."/>
            <person name="Rea M.C."/>
            <person name="O'Sullivan O."/>
            <person name="Ritari J."/>
            <person name="Douillard F.P."/>
            <person name="Paul Ross R."/>
            <person name="Yang R."/>
            <person name="Briner A.E."/>
            <person name="Felis G.E."/>
            <person name="de Vos W.M."/>
            <person name="Barrangou R."/>
            <person name="Klaenhammer T.R."/>
            <person name="Caufield P.W."/>
            <person name="Cui Y."/>
            <person name="Zhang H."/>
            <person name="O'Toole P.W."/>
        </authorList>
    </citation>
    <scope>NUCLEOTIDE SEQUENCE [LARGE SCALE GENOMIC DNA]</scope>
    <source>
        <strain evidence="2 3">DSM 18001</strain>
    </source>
</reference>
<dbReference type="STRING" id="331679.IV81_GL001502"/>
<gene>
    <name evidence="2" type="ORF">IV81_GL001502</name>
</gene>
<feature type="binding site" evidence="1">
    <location>
        <position position="5"/>
    </location>
    <ligand>
        <name>Zn(2+)</name>
        <dbReference type="ChEBI" id="CHEBI:29105"/>
    </ligand>
</feature>
<protein>
    <submittedName>
        <fullName evidence="2">DNA-3-methyladenine glycosylase I</fullName>
    </submittedName>
</protein>
<dbReference type="InterPro" id="IPR005019">
    <property type="entry name" value="Adenine_glyco"/>
</dbReference>
<keyword evidence="3" id="KW-1185">Reference proteome</keyword>
<organism evidence="2 3">
    <name type="scientific">Pediococcus stilesii</name>
    <dbReference type="NCBI Taxonomy" id="331679"/>
    <lineage>
        <taxon>Bacteria</taxon>
        <taxon>Bacillati</taxon>
        <taxon>Bacillota</taxon>
        <taxon>Bacilli</taxon>
        <taxon>Lactobacillales</taxon>
        <taxon>Lactobacillaceae</taxon>
        <taxon>Pediococcus</taxon>
    </lineage>
</organism>
<evidence type="ECO:0000256" key="1">
    <source>
        <dbReference type="PIRSR" id="PIRSR605019-1"/>
    </source>
</evidence>
<dbReference type="GO" id="GO:0006284">
    <property type="term" value="P:base-excision repair"/>
    <property type="evidence" value="ECO:0007669"/>
    <property type="project" value="InterPro"/>
</dbReference>
<dbReference type="Gene3D" id="1.10.340.30">
    <property type="entry name" value="Hypothetical protein, domain 2"/>
    <property type="match status" value="1"/>
</dbReference>
<dbReference type="PANTHER" id="PTHR30037">
    <property type="entry name" value="DNA-3-METHYLADENINE GLYCOSYLASE 1"/>
    <property type="match status" value="1"/>
</dbReference>
<comment type="caution">
    <text evidence="2">The sequence shown here is derived from an EMBL/GenBank/DDBJ whole genome shotgun (WGS) entry which is preliminary data.</text>
</comment>
<feature type="binding site" evidence="1">
    <location>
        <position position="176"/>
    </location>
    <ligand>
        <name>Zn(2+)</name>
        <dbReference type="ChEBI" id="CHEBI:29105"/>
    </ligand>
</feature>
<sequence>MKQRCQWADKSLILQEYHDNYWGKPVFSNQELFQNLSIQVLQSGLNFEVVLSKLSNILDAFDNFSVVKVSRYNEKDLQRLLHDGGIIKNERKIKAIIKNAKLIADMSANGESFSDFLWAQVDFVPVNIYQRWNSKMNLEHPVSGRICTELKKRGFDFIGPVNISFFLQASGIINAHWINCEYYRKRWVE</sequence>
<dbReference type="SUPFAM" id="SSF48150">
    <property type="entry name" value="DNA-glycosylase"/>
    <property type="match status" value="1"/>
</dbReference>
<dbReference type="Proteomes" id="UP000051859">
    <property type="component" value="Unassembled WGS sequence"/>
</dbReference>
<dbReference type="RefSeq" id="WP_057802454.1">
    <property type="nucleotide sequence ID" value="NZ_JQBX01000006.1"/>
</dbReference>
<dbReference type="GO" id="GO:0046872">
    <property type="term" value="F:metal ion binding"/>
    <property type="evidence" value="ECO:0007669"/>
    <property type="project" value="UniProtKB-KW"/>
</dbReference>
<dbReference type="AlphaFoldDB" id="A0A0R2KXV3"/>
<dbReference type="Pfam" id="PF03352">
    <property type="entry name" value="Adenine_glyco"/>
    <property type="match status" value="1"/>
</dbReference>
<dbReference type="PATRIC" id="fig|331679.3.peg.1537"/>
<dbReference type="InterPro" id="IPR052891">
    <property type="entry name" value="DNA-3mA_glycosylase"/>
</dbReference>
<proteinExistence type="predicted"/>
<feature type="binding site" evidence="1">
    <location>
        <position position="18"/>
    </location>
    <ligand>
        <name>Zn(2+)</name>
        <dbReference type="ChEBI" id="CHEBI:29105"/>
    </ligand>
</feature>
<keyword evidence="1" id="KW-0479">Metal-binding</keyword>
<evidence type="ECO:0000313" key="2">
    <source>
        <dbReference type="EMBL" id="KRN94322.1"/>
    </source>
</evidence>